<keyword evidence="5" id="KW-0378">Hydrolase</keyword>
<name>A0A9Q0KYL5_9MAGN</name>
<evidence type="ECO:0000256" key="5">
    <source>
        <dbReference type="ARBA" id="ARBA00022801"/>
    </source>
</evidence>
<proteinExistence type="inferred from homology"/>
<evidence type="ECO:0000256" key="1">
    <source>
        <dbReference type="ARBA" id="ARBA00004613"/>
    </source>
</evidence>
<dbReference type="EMBL" id="JAMYWD010000002">
    <property type="protein sequence ID" value="KAJ4979024.1"/>
    <property type="molecule type" value="Genomic_DNA"/>
</dbReference>
<dbReference type="PANTHER" id="PTHR45650:SF14">
    <property type="entry name" value="GDSL ESTERASE_LIPASE 7-LIKE"/>
    <property type="match status" value="1"/>
</dbReference>
<gene>
    <name evidence="9" type="ORF">NE237_009804</name>
</gene>
<dbReference type="InterPro" id="IPR001087">
    <property type="entry name" value="GDSL"/>
</dbReference>
<evidence type="ECO:0000256" key="4">
    <source>
        <dbReference type="ARBA" id="ARBA00022729"/>
    </source>
</evidence>
<keyword evidence="6" id="KW-0442">Lipid degradation</keyword>
<dbReference type="Pfam" id="PF00657">
    <property type="entry name" value="Lipase_GDSL"/>
    <property type="match status" value="1"/>
</dbReference>
<comment type="similarity">
    <text evidence="2">Belongs to the 'GDSL' lipolytic enzyme family.</text>
</comment>
<evidence type="ECO:0000256" key="2">
    <source>
        <dbReference type="ARBA" id="ARBA00008668"/>
    </source>
</evidence>
<dbReference type="GO" id="GO:0016788">
    <property type="term" value="F:hydrolase activity, acting on ester bonds"/>
    <property type="evidence" value="ECO:0007669"/>
    <property type="project" value="InterPro"/>
</dbReference>
<evidence type="ECO:0000313" key="10">
    <source>
        <dbReference type="Proteomes" id="UP001141806"/>
    </source>
</evidence>
<dbReference type="InterPro" id="IPR051238">
    <property type="entry name" value="GDSL_esterase/lipase"/>
</dbReference>
<evidence type="ECO:0000313" key="9">
    <source>
        <dbReference type="EMBL" id="KAJ4979024.1"/>
    </source>
</evidence>
<dbReference type="PANTHER" id="PTHR45650">
    <property type="entry name" value="GDSL-LIKE LIPASE/ACYLHYDROLASE-RELATED"/>
    <property type="match status" value="1"/>
</dbReference>
<dbReference type="AlphaFoldDB" id="A0A9Q0KYL5"/>
<keyword evidence="10" id="KW-1185">Reference proteome</keyword>
<comment type="subcellular location">
    <subcellularLocation>
        <location evidence="1">Secreted</location>
    </subcellularLocation>
</comment>
<evidence type="ECO:0000256" key="6">
    <source>
        <dbReference type="ARBA" id="ARBA00022963"/>
    </source>
</evidence>
<protein>
    <submittedName>
        <fullName evidence="9">Uncharacterized protein</fullName>
    </submittedName>
</protein>
<dbReference type="InterPro" id="IPR036514">
    <property type="entry name" value="SGNH_hydro_sf"/>
</dbReference>
<feature type="signal peptide" evidence="8">
    <location>
        <begin position="1"/>
        <end position="19"/>
    </location>
</feature>
<keyword evidence="7" id="KW-0443">Lipid metabolism</keyword>
<dbReference type="OrthoDB" id="1600564at2759"/>
<comment type="caution">
    <text evidence="9">The sequence shown here is derived from an EMBL/GenBank/DDBJ whole genome shotgun (WGS) entry which is preliminary data.</text>
</comment>
<keyword evidence="4 8" id="KW-0732">Signal</keyword>
<dbReference type="GO" id="GO:0005576">
    <property type="term" value="C:extracellular region"/>
    <property type="evidence" value="ECO:0007669"/>
    <property type="project" value="UniProtKB-SubCell"/>
</dbReference>
<keyword evidence="3" id="KW-0964">Secreted</keyword>
<dbReference type="Proteomes" id="UP001141806">
    <property type="component" value="Unassembled WGS sequence"/>
</dbReference>
<accession>A0A9Q0KYL5</accession>
<evidence type="ECO:0000256" key="8">
    <source>
        <dbReference type="SAM" id="SignalP"/>
    </source>
</evidence>
<evidence type="ECO:0000256" key="3">
    <source>
        <dbReference type="ARBA" id="ARBA00022525"/>
    </source>
</evidence>
<dbReference type="GO" id="GO:0016042">
    <property type="term" value="P:lipid catabolic process"/>
    <property type="evidence" value="ECO:0007669"/>
    <property type="project" value="UniProtKB-KW"/>
</dbReference>
<sequence length="380" mass="42282">MSFLSLCLLLHLFQANCWGPQLAPALYVLGDSMVDSGNNDALSTTAKVNYKPYSIDFPYDTSTGRFTNGKTSADFIAQFLGLPFAPPYMGLSVNQKSKITTGINYASGSAGILQETGSALGKNLPLKVQIEMFNETVTQYLPKNFKTNDEFLHYLSKSIFLVNVGSNDFLNNYLLPTQYNSSHQYSPEQFASLLLQELKQYLQKLYNLGARKFVVFNVGPLGCIPAIVKQENVKIGCAKRVNYFVSVYDKGFPSMIQELRDSLKDSTFVHGDINLLNSDLSIDTSLISEISRLTQLTHLNLFLDGISKIENFITASPCCSNLDNETNLCVKDSSPCMDRAIHVYWDGFHPTQVVYMMLSIGCFYAPLPCSPINVLQLAMK</sequence>
<reference evidence="9" key="1">
    <citation type="journal article" date="2023" name="Plant J.">
        <title>The genome of the king protea, Protea cynaroides.</title>
        <authorList>
            <person name="Chang J."/>
            <person name="Duong T.A."/>
            <person name="Schoeman C."/>
            <person name="Ma X."/>
            <person name="Roodt D."/>
            <person name="Barker N."/>
            <person name="Li Z."/>
            <person name="Van de Peer Y."/>
            <person name="Mizrachi E."/>
        </authorList>
    </citation>
    <scope>NUCLEOTIDE SEQUENCE</scope>
    <source>
        <tissue evidence="9">Young leaves</tissue>
    </source>
</reference>
<organism evidence="9 10">
    <name type="scientific">Protea cynaroides</name>
    <dbReference type="NCBI Taxonomy" id="273540"/>
    <lineage>
        <taxon>Eukaryota</taxon>
        <taxon>Viridiplantae</taxon>
        <taxon>Streptophyta</taxon>
        <taxon>Embryophyta</taxon>
        <taxon>Tracheophyta</taxon>
        <taxon>Spermatophyta</taxon>
        <taxon>Magnoliopsida</taxon>
        <taxon>Proteales</taxon>
        <taxon>Proteaceae</taxon>
        <taxon>Protea</taxon>
    </lineage>
</organism>
<dbReference type="CDD" id="cd01837">
    <property type="entry name" value="SGNH_plant_lipase_like"/>
    <property type="match status" value="1"/>
</dbReference>
<dbReference type="Gene3D" id="3.40.50.1110">
    <property type="entry name" value="SGNH hydrolase"/>
    <property type="match status" value="1"/>
</dbReference>
<feature type="chain" id="PRO_5040113944" evidence="8">
    <location>
        <begin position="20"/>
        <end position="380"/>
    </location>
</feature>
<dbReference type="InterPro" id="IPR035669">
    <property type="entry name" value="SGNH_plant_lipase-like"/>
</dbReference>
<evidence type="ECO:0000256" key="7">
    <source>
        <dbReference type="ARBA" id="ARBA00023098"/>
    </source>
</evidence>